<dbReference type="PANTHER" id="PTHR47893">
    <property type="entry name" value="REGULATORY PROTEIN PCHR"/>
    <property type="match status" value="1"/>
</dbReference>
<evidence type="ECO:0000256" key="2">
    <source>
        <dbReference type="ARBA" id="ARBA00023163"/>
    </source>
</evidence>
<sequence>MRREDFIEMYFQRLSNIENLTEIADLFGNRYVFPNSHGKYWFYRVSLEEGMDITFTSLPNRLNYSFESENWQEEVLELGVCTEGSMEILCYPSLEKYSYQKGQACLYYSKNTVERFEFSVKNCKSFSIHLHLDYFESFFKLGKHSWLEQEWRKNIKHMLQEKILRVWNSSIYLQALAAEITDFKIKSILDYFDFKGKINYFLAKLMLEAIGIVDNEDEKIQHLKFLVSRDYEKVYSLPEISKFLGTPIFRLQTMMKEKKGMTVSQYIRDVKMEYAKILLEKNTYTVAEVAAMIGYSNPSKFSKNFFQKYQKNPKEFKHSKIYEKKDFKR</sequence>
<dbReference type="EMBL" id="LVEA01000031">
    <property type="protein sequence ID" value="KYL04678.1"/>
    <property type="molecule type" value="Genomic_DNA"/>
</dbReference>
<name>A0A162IY06_9FUSO</name>
<evidence type="ECO:0000259" key="3">
    <source>
        <dbReference type="PROSITE" id="PS01124"/>
    </source>
</evidence>
<dbReference type="GO" id="GO:0043565">
    <property type="term" value="F:sequence-specific DNA binding"/>
    <property type="evidence" value="ECO:0007669"/>
    <property type="project" value="InterPro"/>
</dbReference>
<dbReference type="AlphaFoldDB" id="A0A162IY06"/>
<dbReference type="RefSeq" id="WP_062624728.1">
    <property type="nucleotide sequence ID" value="NZ_CAXOUM010000022.1"/>
</dbReference>
<keyword evidence="2" id="KW-0804">Transcription</keyword>
<dbReference type="InterPro" id="IPR018060">
    <property type="entry name" value="HTH_AraC"/>
</dbReference>
<dbReference type="Gene3D" id="1.10.10.60">
    <property type="entry name" value="Homeodomain-like"/>
    <property type="match status" value="1"/>
</dbReference>
<dbReference type="KEGG" id="fnf:BSQ88_03430"/>
<accession>A0A162IY06</accession>
<protein>
    <submittedName>
        <fullName evidence="4">Transcriptional regulator</fullName>
    </submittedName>
</protein>
<comment type="caution">
    <text evidence="4">The sequence shown here is derived from an EMBL/GenBank/DDBJ whole genome shotgun (WGS) entry which is preliminary data.</text>
</comment>
<dbReference type="PROSITE" id="PS01124">
    <property type="entry name" value="HTH_ARAC_FAMILY_2"/>
    <property type="match status" value="1"/>
</dbReference>
<dbReference type="GO" id="GO:0003700">
    <property type="term" value="F:DNA-binding transcription factor activity"/>
    <property type="evidence" value="ECO:0007669"/>
    <property type="project" value="InterPro"/>
</dbReference>
<keyword evidence="1" id="KW-0805">Transcription regulation</keyword>
<dbReference type="SMART" id="SM00342">
    <property type="entry name" value="HTH_ARAC"/>
    <property type="match status" value="1"/>
</dbReference>
<evidence type="ECO:0000256" key="1">
    <source>
        <dbReference type="ARBA" id="ARBA00023015"/>
    </source>
</evidence>
<dbReference type="SUPFAM" id="SSF46689">
    <property type="entry name" value="Homeodomain-like"/>
    <property type="match status" value="1"/>
</dbReference>
<dbReference type="eggNOG" id="COG2207">
    <property type="taxonomic scope" value="Bacteria"/>
</dbReference>
<dbReference type="PANTHER" id="PTHR47893:SF1">
    <property type="entry name" value="REGULATORY PROTEIN PCHR"/>
    <property type="match status" value="1"/>
</dbReference>
<dbReference type="Pfam" id="PF12833">
    <property type="entry name" value="HTH_18"/>
    <property type="match status" value="1"/>
</dbReference>
<reference evidence="4 5" key="1">
    <citation type="submission" date="2016-03" db="EMBL/GenBank/DDBJ databases">
        <title>Comparative genomics of human isolates of Fusobacterium necrophorum.</title>
        <authorList>
            <person name="Jensen A."/>
            <person name="Bank S."/>
            <person name="Andersen P.S."/>
            <person name="Kristensen L.H."/>
            <person name="Prag J."/>
        </authorList>
    </citation>
    <scope>NUCLEOTIDE SEQUENCE [LARGE SCALE GENOMIC DNA]</scope>
    <source>
        <strain evidence="4 5">LS_1264</strain>
    </source>
</reference>
<dbReference type="InterPro" id="IPR053142">
    <property type="entry name" value="PchR_regulatory_protein"/>
</dbReference>
<evidence type="ECO:0000313" key="4">
    <source>
        <dbReference type="EMBL" id="KYL04678.1"/>
    </source>
</evidence>
<proteinExistence type="predicted"/>
<evidence type="ECO:0000313" key="5">
    <source>
        <dbReference type="Proteomes" id="UP000075816"/>
    </source>
</evidence>
<organism evidence="4 5">
    <name type="scientific">Fusobacterium necrophorum subsp. funduliforme</name>
    <dbReference type="NCBI Taxonomy" id="143387"/>
    <lineage>
        <taxon>Bacteria</taxon>
        <taxon>Fusobacteriati</taxon>
        <taxon>Fusobacteriota</taxon>
        <taxon>Fusobacteriia</taxon>
        <taxon>Fusobacteriales</taxon>
        <taxon>Fusobacteriaceae</taxon>
        <taxon>Fusobacterium</taxon>
    </lineage>
</organism>
<dbReference type="Proteomes" id="UP000075816">
    <property type="component" value="Unassembled WGS sequence"/>
</dbReference>
<dbReference type="InterPro" id="IPR009057">
    <property type="entry name" value="Homeodomain-like_sf"/>
</dbReference>
<feature type="domain" description="HTH araC/xylS-type" evidence="3">
    <location>
        <begin position="221"/>
        <end position="319"/>
    </location>
</feature>
<gene>
    <name evidence="4" type="ORF">A2J07_05065</name>
</gene>